<feature type="compositionally biased region" description="Basic residues" evidence="1">
    <location>
        <begin position="934"/>
        <end position="944"/>
    </location>
</feature>
<feature type="region of interest" description="Disordered" evidence="1">
    <location>
        <begin position="920"/>
        <end position="944"/>
    </location>
</feature>
<dbReference type="OrthoDB" id="8042126at2759"/>
<dbReference type="EMBL" id="GDHF01020199">
    <property type="protein sequence ID" value="JAI32115.1"/>
    <property type="molecule type" value="Transcribed_RNA"/>
</dbReference>
<feature type="compositionally biased region" description="Basic and acidic residues" evidence="1">
    <location>
        <begin position="679"/>
        <end position="693"/>
    </location>
</feature>
<feature type="region of interest" description="Disordered" evidence="1">
    <location>
        <begin position="304"/>
        <end position="335"/>
    </location>
</feature>
<name>A0A0K8V0J7_BACLA</name>
<sequence length="1028" mass="119045">MAKYSCHDTPFLCEYCQARGLSPMRVENPRLQLLRVKERRVFRIKSEPRPCESEANNNSKHNFDQKATQTHEKLKRPKITAKVSHLPNGNYEKEIKKQETEQEPSTSKAYSFRERTERKQRYLPEEATISKGNERNSPNLGGPLKRTVSKIPKEGDTDDKSITGKLQTRESSKKRKVAHIPEQYPDETHLDTRSERVYVVNQYETMTTEETTSSSAYSQEQMISIINGKSEDSELERWYRYRNPESKLKERGTKPSRIPVRKRRQTRRTSATTTSSSDHEKDTIKHFKESASEYKLLRVSQKTLSTSTSSSSIEQKHSEHGVQEVENPKDSVKVSQTDIKEYISKTKTPPPIKPKPKSNKIKIEGNKEDHEKCTNYPPGLELLENIIPKNSDFERKRNSKKSIRQSTLEQSLSTKSIIIISNQGSDIRSPKPELSIGSMHSTSYILQRKCELFESSIRISASNYSQENATTQLFKVQGPAKDIQITTKYSDCSCEISSQKTESQQKYGTTETFDNIQEFDNDETLKECSFVSLIKTDSFETIQQDCIIDMDQERSPEVVETVIDRANSHGTSTESNLSEDLKYYEKFSNYRLIPKLRRMSSVENSDDHPLPIKRHDELKKQLLNENSQQQLSKVLQSDSDEPQDSLSENFEQAKNNYKDRKLLEQKLQSFRLYEYIPDPDEKNGPCKENESGRSYKTRHSASESFKSTEDQQRCRESTHYEAIKSARDVAVVAELNEYRQGSDLDNRLLKPFKYPTSIYERLSKYQPMNEPWTTRTKSLRSKETQTLPEVEYARWENSKKTTRNRATQKQKSTNSVSEERERSLENISVKQRSFGEKQDLFNDLSGTNKAIVEATTENLFTNHKQSFDLLSPKSSQDHTESRKALALKQEEAGISLRSGNRRKRVTSESINLGNNITKKERQNQYCRDSPNKPTKSKVKHKTHKENKMLNNKKQTECDCALEKVVEEKLNNKTLAEKIKERIEEDALQRKIKKREDVGLMKNRSSAENVIRRKQEKKLKNKTENSCDE</sequence>
<feature type="compositionally biased region" description="Basic and acidic residues" evidence="1">
    <location>
        <begin position="91"/>
        <end position="100"/>
    </location>
</feature>
<feature type="region of interest" description="Disordered" evidence="1">
    <location>
        <begin position="47"/>
        <end position="162"/>
    </location>
</feature>
<feature type="compositionally biased region" description="Basic and acidic residues" evidence="1">
    <location>
        <begin position="314"/>
        <end position="335"/>
    </location>
</feature>
<dbReference type="AlphaFoldDB" id="A0A0K8V0J7"/>
<protein>
    <submittedName>
        <fullName evidence="2">Uncharacterized protein</fullName>
    </submittedName>
</protein>
<reference evidence="2" key="1">
    <citation type="submission" date="2015-06" db="EMBL/GenBank/DDBJ databases">
        <authorList>
            <person name="Hoefler B.C."/>
            <person name="Straight P.D."/>
        </authorList>
    </citation>
    <scope>NUCLEOTIDE SEQUENCE</scope>
</reference>
<feature type="region of interest" description="Disordered" evidence="1">
    <location>
        <begin position="676"/>
        <end position="713"/>
    </location>
</feature>
<accession>A0A0K8V0J7</accession>
<feature type="region of interest" description="Disordered" evidence="1">
    <location>
        <begin position="794"/>
        <end position="824"/>
    </location>
</feature>
<feature type="compositionally biased region" description="Basic and acidic residues" evidence="1">
    <location>
        <begin position="61"/>
        <end position="72"/>
    </location>
</feature>
<evidence type="ECO:0000256" key="1">
    <source>
        <dbReference type="SAM" id="MobiDB-lite"/>
    </source>
</evidence>
<evidence type="ECO:0000313" key="2">
    <source>
        <dbReference type="EMBL" id="JAI32115.1"/>
    </source>
</evidence>
<feature type="region of interest" description="Disordered" evidence="1">
    <location>
        <begin position="246"/>
        <end position="283"/>
    </location>
</feature>
<gene>
    <name evidence="2" type="ORF">c0_g1_i1</name>
</gene>
<feature type="compositionally biased region" description="Basic and acidic residues" evidence="1">
    <location>
        <begin position="111"/>
        <end position="124"/>
    </location>
</feature>
<feature type="region of interest" description="Disordered" evidence="1">
    <location>
        <begin position="997"/>
        <end position="1028"/>
    </location>
</feature>
<feature type="compositionally biased region" description="Basic and acidic residues" evidence="1">
    <location>
        <begin position="151"/>
        <end position="162"/>
    </location>
</feature>
<proteinExistence type="predicted"/>
<organism evidence="2">
    <name type="scientific">Bactrocera latifrons</name>
    <name type="common">Malaysian fruit fly</name>
    <name type="synonym">Chaetodacus latifrons</name>
    <dbReference type="NCBI Taxonomy" id="174628"/>
    <lineage>
        <taxon>Eukaryota</taxon>
        <taxon>Metazoa</taxon>
        <taxon>Ecdysozoa</taxon>
        <taxon>Arthropoda</taxon>
        <taxon>Hexapoda</taxon>
        <taxon>Insecta</taxon>
        <taxon>Pterygota</taxon>
        <taxon>Neoptera</taxon>
        <taxon>Endopterygota</taxon>
        <taxon>Diptera</taxon>
        <taxon>Brachycera</taxon>
        <taxon>Muscomorpha</taxon>
        <taxon>Tephritoidea</taxon>
        <taxon>Tephritidae</taxon>
        <taxon>Bactrocera</taxon>
        <taxon>Bactrocera</taxon>
    </lineage>
</organism>